<evidence type="ECO:0000259" key="3">
    <source>
        <dbReference type="Pfam" id="PF02638"/>
    </source>
</evidence>
<proteinExistence type="predicted"/>
<gene>
    <name evidence="4" type="ORF">D7Z94_01085</name>
</gene>
<protein>
    <recommendedName>
        <fullName evidence="3">Glycosyl hydrolase-like 10 domain-containing protein</fullName>
    </recommendedName>
</protein>
<dbReference type="SUPFAM" id="SSF51445">
    <property type="entry name" value="(Trans)glycosidases"/>
    <property type="match status" value="1"/>
</dbReference>
<reference evidence="4 5" key="1">
    <citation type="submission" date="2018-10" db="EMBL/GenBank/DDBJ databases">
        <title>Ulvibacterium marinum gen. nov., sp. nov., a novel marine bacterium of the family Flavobacteriaceae, isolated from a culture of the green alga Ulva prolifera.</title>
        <authorList>
            <person name="Zhang Z."/>
        </authorList>
    </citation>
    <scope>NUCLEOTIDE SEQUENCE [LARGE SCALE GENOMIC DNA]</scope>
    <source>
        <strain evidence="4 5">CCMM003</strain>
    </source>
</reference>
<comment type="caution">
    <text evidence="4">The sequence shown here is derived from an EMBL/GenBank/DDBJ whole genome shotgun (WGS) entry which is preliminary data.</text>
</comment>
<dbReference type="InterPro" id="IPR052177">
    <property type="entry name" value="Divisome_Glycosyl_Hydrolase"/>
</dbReference>
<dbReference type="AlphaFoldDB" id="A0A3B0CFF2"/>
<sequence>MASSFAPTVKSHRKRPTSNSEGPCPINKIGCILIFCLISISPFSFSQTQKGVWLTDVASQALDSKEGIQEVVWRCKTYGIHQVYVVVWNRGHTLYPSEVMQREFGKKVSPRFADKDILQELIDIAHAEGLKVHAWFEFGFSSSYQEEDGGHILRTRPEWKALDNEGKLVSKNGFQWMNAFDPEVQDFLLSLISEVVENYDIDGIQGDDRLPANPSTAGYDELTISLYKKEHNGQAPPQDYKDPDWVDWRAKRLNLFAKRIYETVKILKSDIVVTMAPSIFPWSKEEYLQDWPTWVQNGWVDAIIPQVYRYNLKAYTTTLDANLEFMPKNRETELIPGVLLKVGDYVPSKRFLRKMIKTNRKRGLDSEVFFFYEGLKEHERFFSKLYPKLNVKQ</sequence>
<name>A0A3B0CFF2_9FLAO</name>
<dbReference type="Pfam" id="PF02638">
    <property type="entry name" value="GHL10"/>
    <property type="match status" value="1"/>
</dbReference>
<dbReference type="EMBL" id="RBCJ01000001">
    <property type="protein sequence ID" value="RKN82477.1"/>
    <property type="molecule type" value="Genomic_DNA"/>
</dbReference>
<dbReference type="PANTHER" id="PTHR43405">
    <property type="entry name" value="GLYCOSYL HYDROLASE DIGH"/>
    <property type="match status" value="1"/>
</dbReference>
<evidence type="ECO:0000313" key="5">
    <source>
        <dbReference type="Proteomes" id="UP000276603"/>
    </source>
</evidence>
<dbReference type="InterPro" id="IPR003790">
    <property type="entry name" value="GHL10"/>
</dbReference>
<accession>A0A3B0CFF2</accession>
<feature type="domain" description="Glycosyl hydrolase-like 10" evidence="3">
    <location>
        <begin position="50"/>
        <end position="322"/>
    </location>
</feature>
<dbReference type="PANTHER" id="PTHR43405:SF1">
    <property type="entry name" value="GLYCOSYL HYDROLASE DIGH"/>
    <property type="match status" value="1"/>
</dbReference>
<evidence type="ECO:0000256" key="1">
    <source>
        <dbReference type="ARBA" id="ARBA00022729"/>
    </source>
</evidence>
<dbReference type="InterPro" id="IPR017853">
    <property type="entry name" value="GH"/>
</dbReference>
<keyword evidence="1" id="KW-0732">Signal</keyword>
<evidence type="ECO:0000313" key="4">
    <source>
        <dbReference type="EMBL" id="RKN82477.1"/>
    </source>
</evidence>
<evidence type="ECO:0000256" key="2">
    <source>
        <dbReference type="SAM" id="MobiDB-lite"/>
    </source>
</evidence>
<feature type="region of interest" description="Disordered" evidence="2">
    <location>
        <begin position="1"/>
        <end position="21"/>
    </location>
</feature>
<dbReference type="Gene3D" id="3.20.20.80">
    <property type="entry name" value="Glycosidases"/>
    <property type="match status" value="1"/>
</dbReference>
<keyword evidence="5" id="KW-1185">Reference proteome</keyword>
<dbReference type="OrthoDB" id="100605at2"/>
<organism evidence="4 5">
    <name type="scientific">Ulvibacterium marinum</name>
    <dbReference type="NCBI Taxonomy" id="2419782"/>
    <lineage>
        <taxon>Bacteria</taxon>
        <taxon>Pseudomonadati</taxon>
        <taxon>Bacteroidota</taxon>
        <taxon>Flavobacteriia</taxon>
        <taxon>Flavobacteriales</taxon>
        <taxon>Flavobacteriaceae</taxon>
        <taxon>Ulvibacterium</taxon>
    </lineage>
</organism>
<dbReference type="Proteomes" id="UP000276603">
    <property type="component" value="Unassembled WGS sequence"/>
</dbReference>